<dbReference type="Gene3D" id="3.40.50.300">
    <property type="entry name" value="P-loop containing nucleotide triphosphate hydrolases"/>
    <property type="match status" value="1"/>
</dbReference>
<sequence length="333" mass="38450">MNYLSYLNIKHFKGIENLELKDLSNINIIVGNNNSGKTSLLEAISLLQSQDSMKTMLKHISRRDTTYPTRFELFLEIFPKEQEVSKSIQINSTINGLNRQLKIDGKLDKEIFKGNLSIKLDDEKLIKKDMVFKQSQVIRDSSSYDIIKIIYITPYDHFKDGLINKTIENIRESDKDKIMNLLQMFDSNILDFKVLYTNNKENPQTTYINHKRYGFMPLFSFGDSIKKVLTLASAVISAKGGILLVDEIETAIHKNMINEVFKWFIDACEEFEVQLICTTHSLEAIDGMIIALEDEIDILSCFRVELYEEKVYGTKFSGNKLKEIRTLLGQDVR</sequence>
<dbReference type="InterPro" id="IPR051396">
    <property type="entry name" value="Bact_Antivir_Def_Nuclease"/>
</dbReference>
<gene>
    <name evidence="2" type="ORF">QOZ84_00325</name>
</gene>
<name>A0ABT7E4X1_9FIRM</name>
<dbReference type="PANTHER" id="PTHR43581:SF4">
    <property type="entry name" value="ATP_GTP PHOSPHATASE"/>
    <property type="match status" value="1"/>
</dbReference>
<organism evidence="2 3">
    <name type="scientific">Romboutsia sedimentorum</name>
    <dbReference type="NCBI Taxonomy" id="1368474"/>
    <lineage>
        <taxon>Bacteria</taxon>
        <taxon>Bacillati</taxon>
        <taxon>Bacillota</taxon>
        <taxon>Clostridia</taxon>
        <taxon>Peptostreptococcales</taxon>
        <taxon>Peptostreptococcaceae</taxon>
        <taxon>Romboutsia</taxon>
    </lineage>
</organism>
<protein>
    <submittedName>
        <fullName evidence="2">AAA family ATPase</fullName>
    </submittedName>
</protein>
<keyword evidence="3" id="KW-1185">Reference proteome</keyword>
<evidence type="ECO:0000313" key="2">
    <source>
        <dbReference type="EMBL" id="MDK2561977.1"/>
    </source>
</evidence>
<evidence type="ECO:0000259" key="1">
    <source>
        <dbReference type="SMART" id="SM00382"/>
    </source>
</evidence>
<dbReference type="RefSeq" id="WP_284130969.1">
    <property type="nucleotide sequence ID" value="NZ_JASKYM010000001.1"/>
</dbReference>
<dbReference type="InterPro" id="IPR003593">
    <property type="entry name" value="AAA+_ATPase"/>
</dbReference>
<dbReference type="PANTHER" id="PTHR43581">
    <property type="entry name" value="ATP/GTP PHOSPHATASE"/>
    <property type="match status" value="1"/>
</dbReference>
<dbReference type="SMART" id="SM00382">
    <property type="entry name" value="AAA"/>
    <property type="match status" value="1"/>
</dbReference>
<dbReference type="Proteomes" id="UP001301012">
    <property type="component" value="Unassembled WGS sequence"/>
</dbReference>
<dbReference type="SUPFAM" id="SSF52540">
    <property type="entry name" value="P-loop containing nucleoside triphosphate hydrolases"/>
    <property type="match status" value="1"/>
</dbReference>
<dbReference type="InterPro" id="IPR027417">
    <property type="entry name" value="P-loop_NTPase"/>
</dbReference>
<comment type="caution">
    <text evidence="2">The sequence shown here is derived from an EMBL/GenBank/DDBJ whole genome shotgun (WGS) entry which is preliminary data.</text>
</comment>
<evidence type="ECO:0000313" key="3">
    <source>
        <dbReference type="Proteomes" id="UP001301012"/>
    </source>
</evidence>
<feature type="domain" description="AAA+ ATPase" evidence="1">
    <location>
        <begin position="23"/>
        <end position="302"/>
    </location>
</feature>
<proteinExistence type="predicted"/>
<dbReference type="EMBL" id="JASKYM010000001">
    <property type="protein sequence ID" value="MDK2561977.1"/>
    <property type="molecule type" value="Genomic_DNA"/>
</dbReference>
<dbReference type="Pfam" id="PF13304">
    <property type="entry name" value="AAA_21"/>
    <property type="match status" value="1"/>
</dbReference>
<dbReference type="InterPro" id="IPR003959">
    <property type="entry name" value="ATPase_AAA_core"/>
</dbReference>
<accession>A0ABT7E4X1</accession>
<reference evidence="2 3" key="1">
    <citation type="submission" date="2023-05" db="EMBL/GenBank/DDBJ databases">
        <title>Rombocin, a short stable natural nisin variant, displays selective antimicrobial activity against Listeria monocytogenes and employs dual mode of action to kill target bacterial strains.</title>
        <authorList>
            <person name="Wambui J."/>
            <person name="Stephan R."/>
            <person name="Kuipers O.P."/>
        </authorList>
    </citation>
    <scope>NUCLEOTIDE SEQUENCE [LARGE SCALE GENOMIC DNA]</scope>
    <source>
        <strain evidence="2 3">RC002</strain>
    </source>
</reference>